<accession>A0A7M2X0H0</accession>
<organism evidence="1 2">
    <name type="scientific">Humisphaera borealis</name>
    <dbReference type="NCBI Taxonomy" id="2807512"/>
    <lineage>
        <taxon>Bacteria</taxon>
        <taxon>Pseudomonadati</taxon>
        <taxon>Planctomycetota</taxon>
        <taxon>Phycisphaerae</taxon>
        <taxon>Tepidisphaerales</taxon>
        <taxon>Tepidisphaeraceae</taxon>
        <taxon>Humisphaera</taxon>
    </lineage>
</organism>
<keyword evidence="2" id="KW-1185">Reference proteome</keyword>
<reference evidence="1 2" key="1">
    <citation type="submission" date="2020-10" db="EMBL/GenBank/DDBJ databases">
        <title>Wide distribution of Phycisphaera-like planctomycetes from WD2101 soil group in peatlands and genome analysis of the first cultivated representative.</title>
        <authorList>
            <person name="Dedysh S.N."/>
            <person name="Beletsky A.V."/>
            <person name="Ivanova A."/>
            <person name="Kulichevskaya I.S."/>
            <person name="Suzina N.E."/>
            <person name="Philippov D.A."/>
            <person name="Rakitin A.L."/>
            <person name="Mardanov A.V."/>
            <person name="Ravin N.V."/>
        </authorList>
    </citation>
    <scope>NUCLEOTIDE SEQUENCE [LARGE SCALE GENOMIC DNA]</scope>
    <source>
        <strain evidence="1 2">M1803</strain>
    </source>
</reference>
<evidence type="ECO:0000313" key="1">
    <source>
        <dbReference type="EMBL" id="QOV91258.1"/>
    </source>
</evidence>
<sequence>MKVSHLSDLLGHFGRGIESAGGGAVAKELDVLSTAMRPFADRTVADFVKFLGQCEEYQRTGVASGKKPMAAKTPKAAADPDRISRVVAELKALLEEARRQDVAESRIDAAVAGLSAFSKADLDNMARQLEIQPRPKTKPDAIKKIRDTINMQAEISARVELSSKGY</sequence>
<dbReference type="KEGG" id="hbs:IPV69_07840"/>
<evidence type="ECO:0000313" key="2">
    <source>
        <dbReference type="Proteomes" id="UP000593765"/>
    </source>
</evidence>
<name>A0A7M2X0H0_9BACT</name>
<dbReference type="Proteomes" id="UP000593765">
    <property type="component" value="Chromosome"/>
</dbReference>
<protein>
    <submittedName>
        <fullName evidence="1">Uncharacterized protein</fullName>
    </submittedName>
</protein>
<proteinExistence type="predicted"/>
<gene>
    <name evidence="1" type="ORF">IPV69_07840</name>
</gene>
<dbReference type="EMBL" id="CP063458">
    <property type="protein sequence ID" value="QOV91258.1"/>
    <property type="molecule type" value="Genomic_DNA"/>
</dbReference>
<dbReference type="RefSeq" id="WP_206294458.1">
    <property type="nucleotide sequence ID" value="NZ_CP063458.1"/>
</dbReference>
<dbReference type="AlphaFoldDB" id="A0A7M2X0H0"/>